<feature type="compositionally biased region" description="Gly residues" evidence="1">
    <location>
        <begin position="72"/>
        <end position="89"/>
    </location>
</feature>
<feature type="region of interest" description="Disordered" evidence="1">
    <location>
        <begin position="70"/>
        <end position="105"/>
    </location>
</feature>
<reference evidence="2 3" key="1">
    <citation type="submission" date="2024-06" db="EMBL/GenBank/DDBJ databases">
        <title>Genomic Encyclopedia of Type Strains, Phase IV (KMG-IV): sequencing the most valuable type-strain genomes for metagenomic binning, comparative biology and taxonomic classification.</title>
        <authorList>
            <person name="Goeker M."/>
        </authorList>
    </citation>
    <scope>NUCLEOTIDE SEQUENCE [LARGE SCALE GENOMIC DNA]</scope>
    <source>
        <strain evidence="2 3">DSM 105042</strain>
    </source>
</reference>
<evidence type="ECO:0000313" key="2">
    <source>
        <dbReference type="EMBL" id="MET3587072.1"/>
    </source>
</evidence>
<dbReference type="Proteomes" id="UP001549031">
    <property type="component" value="Unassembled WGS sequence"/>
</dbReference>
<evidence type="ECO:0000256" key="1">
    <source>
        <dbReference type="SAM" id="MobiDB-lite"/>
    </source>
</evidence>
<proteinExistence type="predicted"/>
<organism evidence="2 3">
    <name type="scientific">Pseudorhizobium tarimense</name>
    <dbReference type="NCBI Taxonomy" id="1079109"/>
    <lineage>
        <taxon>Bacteria</taxon>
        <taxon>Pseudomonadati</taxon>
        <taxon>Pseudomonadota</taxon>
        <taxon>Alphaproteobacteria</taxon>
        <taxon>Hyphomicrobiales</taxon>
        <taxon>Rhizobiaceae</taxon>
        <taxon>Rhizobium/Agrobacterium group</taxon>
        <taxon>Pseudorhizobium</taxon>
    </lineage>
</organism>
<sequence>MPMQLLGAAVLGRRQCIRWRFERRQCQRQFGGGGGSLADVDASIGGSNGINAGVNANTRDGLDAGVTASIGGSAGSNTGVGVGIGGGTPVGRERRTGRWRSRRGW</sequence>
<accession>A0ABV2H9F1</accession>
<name>A0ABV2H9F1_9HYPH</name>
<keyword evidence="3" id="KW-1185">Reference proteome</keyword>
<protein>
    <submittedName>
        <fullName evidence="2">Uncharacterized protein</fullName>
    </submittedName>
</protein>
<dbReference type="RefSeq" id="WP_247245004.1">
    <property type="nucleotide sequence ID" value="NZ_JALJRA010000012.1"/>
</dbReference>
<gene>
    <name evidence="2" type="ORF">ABID21_003194</name>
</gene>
<evidence type="ECO:0000313" key="3">
    <source>
        <dbReference type="Proteomes" id="UP001549031"/>
    </source>
</evidence>
<comment type="caution">
    <text evidence="2">The sequence shown here is derived from an EMBL/GenBank/DDBJ whole genome shotgun (WGS) entry which is preliminary data.</text>
</comment>
<dbReference type="EMBL" id="JBEPLJ010000012">
    <property type="protein sequence ID" value="MET3587072.1"/>
    <property type="molecule type" value="Genomic_DNA"/>
</dbReference>